<keyword evidence="1" id="KW-1133">Transmembrane helix</keyword>
<dbReference type="EMBL" id="LKCM01000230">
    <property type="protein sequence ID" value="KPQ42484.1"/>
    <property type="molecule type" value="Genomic_DNA"/>
</dbReference>
<feature type="transmembrane region" description="Helical" evidence="1">
    <location>
        <begin position="83"/>
        <end position="101"/>
    </location>
</feature>
<evidence type="ECO:0008006" key="4">
    <source>
        <dbReference type="Google" id="ProtNLM"/>
    </source>
</evidence>
<protein>
    <recommendedName>
        <fullName evidence="4">DUF1673 family protein</fullName>
    </recommendedName>
</protein>
<proteinExistence type="predicted"/>
<gene>
    <name evidence="2" type="ORF">MPEBLZ_02942</name>
</gene>
<sequence>MTAFIKNIRKIMGWCPQEKIVYRSEDEFISDYASRSKIHTNNNSINEDMDVPLQMFDWRIWAIILGFAGLIIIGSAWAGTYRYFIPVSSILIALLIVFFHTKLSIGSETLKITTPILGDTVIPKSSIKSIEIFENYGNRHKLRSLVSLVVMILLSIYFVVAMPDSVMNILFLIAIFGFAYTLYATIRISNYPDMIRMNAGGRYILLYPRNEHDFLKLKYIVQGMPGCERRKE</sequence>
<evidence type="ECO:0000256" key="1">
    <source>
        <dbReference type="SAM" id="Phobius"/>
    </source>
</evidence>
<evidence type="ECO:0000313" key="2">
    <source>
        <dbReference type="EMBL" id="KPQ42484.1"/>
    </source>
</evidence>
<feature type="transmembrane region" description="Helical" evidence="1">
    <location>
        <begin position="166"/>
        <end position="186"/>
    </location>
</feature>
<reference evidence="2 3" key="1">
    <citation type="submission" date="2015-09" db="EMBL/GenBank/DDBJ databases">
        <title>A metagenomics-based metabolic model of nitrate-dependent anaerobic oxidation of methane by Methanoperedens-like archaea.</title>
        <authorList>
            <person name="Arshad A."/>
            <person name="Speth D.R."/>
            <person name="De Graaf R.M."/>
            <person name="Op Den Camp H.J."/>
            <person name="Jetten M.S."/>
            <person name="Welte C.U."/>
        </authorList>
    </citation>
    <scope>NUCLEOTIDE SEQUENCE [LARGE SCALE GENOMIC DNA]</scope>
</reference>
<keyword evidence="1" id="KW-0812">Transmembrane</keyword>
<dbReference type="AlphaFoldDB" id="A0A0P7ZFX0"/>
<organism evidence="2 3">
    <name type="scientific">Candidatus Methanoperedens nitratireducens</name>
    <dbReference type="NCBI Taxonomy" id="1392998"/>
    <lineage>
        <taxon>Archaea</taxon>
        <taxon>Methanobacteriati</taxon>
        <taxon>Methanobacteriota</taxon>
        <taxon>Stenosarchaea group</taxon>
        <taxon>Methanomicrobia</taxon>
        <taxon>Methanosarcinales</taxon>
        <taxon>ANME-2 cluster</taxon>
        <taxon>Candidatus Methanoperedentaceae</taxon>
        <taxon>Candidatus Methanoperedens</taxon>
    </lineage>
</organism>
<feature type="transmembrane region" description="Helical" evidence="1">
    <location>
        <begin position="142"/>
        <end position="160"/>
    </location>
</feature>
<feature type="transmembrane region" description="Helical" evidence="1">
    <location>
        <begin position="58"/>
        <end position="77"/>
    </location>
</feature>
<name>A0A0P7ZFX0_9EURY</name>
<accession>A0A0P7ZFX0</accession>
<keyword evidence="1" id="KW-0472">Membrane</keyword>
<dbReference type="Proteomes" id="UP000050360">
    <property type="component" value="Unassembled WGS sequence"/>
</dbReference>
<evidence type="ECO:0000313" key="3">
    <source>
        <dbReference type="Proteomes" id="UP000050360"/>
    </source>
</evidence>
<comment type="caution">
    <text evidence="2">The sequence shown here is derived from an EMBL/GenBank/DDBJ whole genome shotgun (WGS) entry which is preliminary data.</text>
</comment>